<feature type="domain" description="HTH cro/C1-type" evidence="2">
    <location>
        <begin position="46"/>
        <end position="101"/>
    </location>
</feature>
<dbReference type="Gene3D" id="1.10.10.10">
    <property type="entry name" value="Winged helix-like DNA-binding domain superfamily/Winged helix DNA-binding domain"/>
    <property type="match status" value="1"/>
</dbReference>
<dbReference type="PANTHER" id="PTHR47691:SF3">
    <property type="entry name" value="HTH-TYPE TRANSCRIPTIONAL REGULATOR RV0890C-RELATED"/>
    <property type="match status" value="1"/>
</dbReference>
<dbReference type="PROSITE" id="PS50943">
    <property type="entry name" value="HTH_CROC1"/>
    <property type="match status" value="1"/>
</dbReference>
<evidence type="ECO:0000259" key="2">
    <source>
        <dbReference type="PROSITE" id="PS50943"/>
    </source>
</evidence>
<reference evidence="3 4" key="1">
    <citation type="submission" date="2018-10" db="EMBL/GenBank/DDBJ databases">
        <title>Sequencing the genomes of 1000 actinobacteria strains.</title>
        <authorList>
            <person name="Klenk H.-P."/>
        </authorList>
    </citation>
    <scope>NUCLEOTIDE SEQUENCE [LARGE SCALE GENOMIC DNA]</scope>
    <source>
        <strain evidence="3 4">DSM 45175</strain>
    </source>
</reference>
<dbReference type="InterPro" id="IPR036388">
    <property type="entry name" value="WH-like_DNA-bd_sf"/>
</dbReference>
<dbReference type="Proteomes" id="UP000277671">
    <property type="component" value="Unassembled WGS sequence"/>
</dbReference>
<evidence type="ECO:0000313" key="4">
    <source>
        <dbReference type="Proteomes" id="UP000277671"/>
    </source>
</evidence>
<dbReference type="Pfam" id="PF13401">
    <property type="entry name" value="AAA_22"/>
    <property type="match status" value="1"/>
</dbReference>
<organism evidence="3 4">
    <name type="scientific">Micromonospora pisi</name>
    <dbReference type="NCBI Taxonomy" id="589240"/>
    <lineage>
        <taxon>Bacteria</taxon>
        <taxon>Bacillati</taxon>
        <taxon>Actinomycetota</taxon>
        <taxon>Actinomycetes</taxon>
        <taxon>Micromonosporales</taxon>
        <taxon>Micromonosporaceae</taxon>
        <taxon>Micromonospora</taxon>
    </lineage>
</organism>
<dbReference type="CDD" id="cd00093">
    <property type="entry name" value="HTH_XRE"/>
    <property type="match status" value="1"/>
</dbReference>
<sequence>MNHRQRQHKTVTDSAPRRAEDDPYGRWPSTLDAATPRHPASFGERLREARRRTGLTQEELCLRSGLGVRTVGDLERDRISRPHRRTIDALVGALDLQGTEREAFRAAARAGRQPPTRPVPPSRAVTWSLPPDLGDFVGRGAEWNQLLAYLGDPDDDTRRASRPVVVYGPPGAGKTCFAVHAGYRLTERFPDGQIFVDLHGLDPQRRDCNEVLGLLLRNLDLPESQLPPSVEQRSAMLRALTRDRAMLFVLDNAADEAQVRPLLTDSQRSMVIVTSRRTLAGLDAGCRISVGGLDLAESMTLLGLIAGPNRVAAQRTEAAEVARLCGYLPLTLRIAGNRLAVRPQWAVGDLARRLGDDRCRLSQLVAGDLAVRPILEMSYQQLSLTAQRMFRRLSLAPGGIASVAVAAMLMESDQDQAELVLEELVDASMITSTWSTSRYQLHEPLRLLAREMLYAQEPVNVVARLAAQLAGSGFTSAVTLFHLLLFPSPDSLDQSGA</sequence>
<name>A0A495JM65_9ACTN</name>
<dbReference type="InterPro" id="IPR049945">
    <property type="entry name" value="AAA_22"/>
</dbReference>
<proteinExistence type="predicted"/>
<dbReference type="SUPFAM" id="SSF47413">
    <property type="entry name" value="lambda repressor-like DNA-binding domains"/>
    <property type="match status" value="1"/>
</dbReference>
<dbReference type="PRINTS" id="PR00364">
    <property type="entry name" value="DISEASERSIST"/>
</dbReference>
<accession>A0A495JM65</accession>
<dbReference type="InterPro" id="IPR001387">
    <property type="entry name" value="Cro/C1-type_HTH"/>
</dbReference>
<dbReference type="Gene3D" id="3.40.50.300">
    <property type="entry name" value="P-loop containing nucleotide triphosphate hydrolases"/>
    <property type="match status" value="1"/>
</dbReference>
<dbReference type="EMBL" id="RBKT01000001">
    <property type="protein sequence ID" value="RKR89424.1"/>
    <property type="molecule type" value="Genomic_DNA"/>
</dbReference>
<dbReference type="PANTHER" id="PTHR47691">
    <property type="entry name" value="REGULATOR-RELATED"/>
    <property type="match status" value="1"/>
</dbReference>
<dbReference type="GO" id="GO:0043531">
    <property type="term" value="F:ADP binding"/>
    <property type="evidence" value="ECO:0007669"/>
    <property type="project" value="InterPro"/>
</dbReference>
<dbReference type="GO" id="GO:0003677">
    <property type="term" value="F:DNA binding"/>
    <property type="evidence" value="ECO:0007669"/>
    <property type="project" value="InterPro"/>
</dbReference>
<protein>
    <submittedName>
        <fullName evidence="3">Helix-turn-helix protein</fullName>
    </submittedName>
</protein>
<gene>
    <name evidence="3" type="ORF">BDK92_3770</name>
</gene>
<dbReference type="Gene3D" id="1.10.260.40">
    <property type="entry name" value="lambda repressor-like DNA-binding domains"/>
    <property type="match status" value="1"/>
</dbReference>
<dbReference type="SUPFAM" id="SSF52540">
    <property type="entry name" value="P-loop containing nucleoside triphosphate hydrolases"/>
    <property type="match status" value="1"/>
</dbReference>
<dbReference type="RefSeq" id="WP_170208611.1">
    <property type="nucleotide sequence ID" value="NZ_RBKT01000001.1"/>
</dbReference>
<comment type="caution">
    <text evidence="3">The sequence shown here is derived from an EMBL/GenBank/DDBJ whole genome shotgun (WGS) entry which is preliminary data.</text>
</comment>
<feature type="region of interest" description="Disordered" evidence="1">
    <location>
        <begin position="1"/>
        <end position="43"/>
    </location>
</feature>
<dbReference type="InterPro" id="IPR027417">
    <property type="entry name" value="P-loop_NTPase"/>
</dbReference>
<dbReference type="SMART" id="SM00530">
    <property type="entry name" value="HTH_XRE"/>
    <property type="match status" value="1"/>
</dbReference>
<feature type="compositionally biased region" description="Basic and acidic residues" evidence="1">
    <location>
        <begin position="15"/>
        <end position="24"/>
    </location>
</feature>
<keyword evidence="4" id="KW-1185">Reference proteome</keyword>
<dbReference type="Pfam" id="PF13560">
    <property type="entry name" value="HTH_31"/>
    <property type="match status" value="1"/>
</dbReference>
<dbReference type="AlphaFoldDB" id="A0A495JM65"/>
<evidence type="ECO:0000313" key="3">
    <source>
        <dbReference type="EMBL" id="RKR89424.1"/>
    </source>
</evidence>
<dbReference type="InterPro" id="IPR010982">
    <property type="entry name" value="Lambda_DNA-bd_dom_sf"/>
</dbReference>
<evidence type="ECO:0000256" key="1">
    <source>
        <dbReference type="SAM" id="MobiDB-lite"/>
    </source>
</evidence>